<feature type="transmembrane region" description="Helical" evidence="7">
    <location>
        <begin position="12"/>
        <end position="36"/>
    </location>
</feature>
<keyword evidence="5 7" id="KW-0472">Membrane</keyword>
<keyword evidence="3 7" id="KW-0812">Transmembrane</keyword>
<dbReference type="PANTHER" id="PTHR30028">
    <property type="entry name" value="UPF0014 INNER MEMBRANE PROTEIN YBBM-RELATED"/>
    <property type="match status" value="1"/>
</dbReference>
<reference evidence="8 9" key="1">
    <citation type="journal article" date="2012" name="Appl. Environ. Microbiol.">
        <title>Short-read sequencing for genomic analysis of the brown rot fungus Fibroporia radiculosa.</title>
        <authorList>
            <person name="Tang J.D."/>
            <person name="Perkins A.D."/>
            <person name="Sonstegard T.S."/>
            <person name="Schroeder S.G."/>
            <person name="Burgess S.C."/>
            <person name="Diehl S.V."/>
        </authorList>
    </citation>
    <scope>NUCLEOTIDE SEQUENCE [LARGE SCALE GENOMIC DNA]</scope>
    <source>
        <strain evidence="8 9">TFFH 294</strain>
    </source>
</reference>
<evidence type="ECO:0000256" key="6">
    <source>
        <dbReference type="SAM" id="MobiDB-lite"/>
    </source>
</evidence>
<dbReference type="GeneID" id="24093550"/>
<evidence type="ECO:0000256" key="4">
    <source>
        <dbReference type="ARBA" id="ARBA00022989"/>
    </source>
</evidence>
<comment type="subcellular location">
    <subcellularLocation>
        <location evidence="1">Membrane</location>
        <topology evidence="1">Multi-pass membrane protein</topology>
    </subcellularLocation>
</comment>
<feature type="region of interest" description="Disordered" evidence="6">
    <location>
        <begin position="305"/>
        <end position="337"/>
    </location>
</feature>
<dbReference type="GO" id="GO:0005886">
    <property type="term" value="C:plasma membrane"/>
    <property type="evidence" value="ECO:0007669"/>
    <property type="project" value="TreeGrafter"/>
</dbReference>
<gene>
    <name evidence="8" type="ORF">FIBRA_00641</name>
</gene>
<keyword evidence="9" id="KW-1185">Reference proteome</keyword>
<evidence type="ECO:0000256" key="2">
    <source>
        <dbReference type="ARBA" id="ARBA00005268"/>
    </source>
</evidence>
<dbReference type="RefSeq" id="XP_012177922.1">
    <property type="nucleotide sequence ID" value="XM_012322532.1"/>
</dbReference>
<dbReference type="InParanoid" id="J4H0E0"/>
<feature type="transmembrane region" description="Helical" evidence="7">
    <location>
        <begin position="42"/>
        <end position="60"/>
    </location>
</feature>
<evidence type="ECO:0000256" key="3">
    <source>
        <dbReference type="ARBA" id="ARBA00022692"/>
    </source>
</evidence>
<evidence type="ECO:0000313" key="8">
    <source>
        <dbReference type="EMBL" id="CCL98639.1"/>
    </source>
</evidence>
<dbReference type="HOGENOM" id="CLU_076147_0_0_1"/>
<comment type="similarity">
    <text evidence="2">Belongs to the UPF0014 family.</text>
</comment>
<proteinExistence type="inferred from homology"/>
<dbReference type="Pfam" id="PF03649">
    <property type="entry name" value="UPF0014"/>
    <property type="match status" value="1"/>
</dbReference>
<dbReference type="PANTHER" id="PTHR30028:SF0">
    <property type="entry name" value="PROTEIN ALUMINUM SENSITIVE 3"/>
    <property type="match status" value="1"/>
</dbReference>
<dbReference type="EMBL" id="HE796895">
    <property type="protein sequence ID" value="CCL98639.1"/>
    <property type="molecule type" value="Genomic_DNA"/>
</dbReference>
<dbReference type="InterPro" id="IPR005226">
    <property type="entry name" value="UPF0014_fam"/>
</dbReference>
<dbReference type="AlphaFoldDB" id="J4H0E0"/>
<sequence>MDADPGASTTSLSWANVGLAFSFILFNAVVSLFYGLGIGSSLVTAAVRCILQLSVVALLLQKVFETNNPYARVTEVLLNLMGTIETVVNKSKKRYNHMFPSVLLGMIGSTVPVSIIGIRFAMAVDPFWKPEQYIPIVGMLCGSTISGIVVSVSYVLKELYENRDKVEMYLAFGASRFEACKPIATEALRLALTPNINQMRPTCTLSVLGIIAIPGMMTGAILGGSSVEQAARLQMVIMFMISSATALASIVTTILALSVVVDSEHRVRSDRIDSREHAVWRARTWLVSAIVGSIKDATSKAWKKTRPKFSRAHSSQQSVEPDNALDDRAERERLLPS</sequence>
<evidence type="ECO:0000256" key="7">
    <source>
        <dbReference type="SAM" id="Phobius"/>
    </source>
</evidence>
<organism evidence="8 9">
    <name type="scientific">Fibroporia radiculosa</name>
    <dbReference type="NCBI Taxonomy" id="599839"/>
    <lineage>
        <taxon>Eukaryota</taxon>
        <taxon>Fungi</taxon>
        <taxon>Dikarya</taxon>
        <taxon>Basidiomycota</taxon>
        <taxon>Agaricomycotina</taxon>
        <taxon>Agaricomycetes</taxon>
        <taxon>Polyporales</taxon>
        <taxon>Fibroporiaceae</taxon>
        <taxon>Fibroporia</taxon>
    </lineage>
</organism>
<evidence type="ECO:0000313" key="9">
    <source>
        <dbReference type="Proteomes" id="UP000006352"/>
    </source>
</evidence>
<feature type="transmembrane region" description="Helical" evidence="7">
    <location>
        <begin position="99"/>
        <end position="121"/>
    </location>
</feature>
<accession>J4H0E0</accession>
<dbReference type="Proteomes" id="UP000006352">
    <property type="component" value="Unassembled WGS sequence"/>
</dbReference>
<feature type="transmembrane region" description="Helical" evidence="7">
    <location>
        <begin position="133"/>
        <end position="156"/>
    </location>
</feature>
<dbReference type="STRING" id="599839.J4H0E0"/>
<feature type="transmembrane region" description="Helical" evidence="7">
    <location>
        <begin position="236"/>
        <end position="261"/>
    </location>
</feature>
<evidence type="ECO:0000256" key="5">
    <source>
        <dbReference type="ARBA" id="ARBA00023136"/>
    </source>
</evidence>
<name>J4H0E0_9APHY</name>
<keyword evidence="4 7" id="KW-1133">Transmembrane helix</keyword>
<dbReference type="OrthoDB" id="432685at2759"/>
<protein>
    <submittedName>
        <fullName evidence="8">Uncharacterized protein</fullName>
    </submittedName>
</protein>
<feature type="compositionally biased region" description="Basic and acidic residues" evidence="6">
    <location>
        <begin position="325"/>
        <end position="337"/>
    </location>
</feature>
<feature type="transmembrane region" description="Helical" evidence="7">
    <location>
        <begin position="205"/>
        <end position="224"/>
    </location>
</feature>
<evidence type="ECO:0000256" key="1">
    <source>
        <dbReference type="ARBA" id="ARBA00004141"/>
    </source>
</evidence>